<evidence type="ECO:0000256" key="1">
    <source>
        <dbReference type="SAM" id="MobiDB-lite"/>
    </source>
</evidence>
<feature type="signal peptide" evidence="2">
    <location>
        <begin position="1"/>
        <end position="20"/>
    </location>
</feature>
<proteinExistence type="predicted"/>
<feature type="chain" id="PRO_5040155265" evidence="2">
    <location>
        <begin position="21"/>
        <end position="154"/>
    </location>
</feature>
<feature type="compositionally biased region" description="Polar residues" evidence="1">
    <location>
        <begin position="69"/>
        <end position="81"/>
    </location>
</feature>
<dbReference type="EMBL" id="MU167323">
    <property type="protein sequence ID" value="KAG0143294.1"/>
    <property type="molecule type" value="Genomic_DNA"/>
</dbReference>
<accession>A0A9P6NBY3</accession>
<comment type="caution">
    <text evidence="3">The sequence shown here is derived from an EMBL/GenBank/DDBJ whole genome shotgun (WGS) entry which is preliminary data.</text>
</comment>
<dbReference type="Proteomes" id="UP000886653">
    <property type="component" value="Unassembled WGS sequence"/>
</dbReference>
<sequence>MLSWICRALLSIQDLWHLDAFSLVNDQSTNLGPKQPSRGSSGVSKIQKVVVATRPFELKAKTVIVSTPLYPSSNQPTTSSLPPMPPKRPPDNNANADNPQKSIKEKHGPRTNGFGKSTVWKKVLTVVVNLEERPVHRYASPDRHHNDDYVHGDH</sequence>
<gene>
    <name evidence="3" type="ORF">CROQUDRAFT_96495</name>
</gene>
<dbReference type="AlphaFoldDB" id="A0A9P6NBY3"/>
<evidence type="ECO:0000313" key="4">
    <source>
        <dbReference type="Proteomes" id="UP000886653"/>
    </source>
</evidence>
<organism evidence="3 4">
    <name type="scientific">Cronartium quercuum f. sp. fusiforme G11</name>
    <dbReference type="NCBI Taxonomy" id="708437"/>
    <lineage>
        <taxon>Eukaryota</taxon>
        <taxon>Fungi</taxon>
        <taxon>Dikarya</taxon>
        <taxon>Basidiomycota</taxon>
        <taxon>Pucciniomycotina</taxon>
        <taxon>Pucciniomycetes</taxon>
        <taxon>Pucciniales</taxon>
        <taxon>Coleosporiaceae</taxon>
        <taxon>Cronartium</taxon>
    </lineage>
</organism>
<keyword evidence="2" id="KW-0732">Signal</keyword>
<reference evidence="3" key="1">
    <citation type="submission" date="2013-11" db="EMBL/GenBank/DDBJ databases">
        <title>Genome sequence of the fusiform rust pathogen reveals effectors for host alternation and coevolution with pine.</title>
        <authorList>
            <consortium name="DOE Joint Genome Institute"/>
            <person name="Smith K."/>
            <person name="Pendleton A."/>
            <person name="Kubisiak T."/>
            <person name="Anderson C."/>
            <person name="Salamov A."/>
            <person name="Aerts A."/>
            <person name="Riley R."/>
            <person name="Clum A."/>
            <person name="Lindquist E."/>
            <person name="Ence D."/>
            <person name="Campbell M."/>
            <person name="Kronenberg Z."/>
            <person name="Feau N."/>
            <person name="Dhillon B."/>
            <person name="Hamelin R."/>
            <person name="Burleigh J."/>
            <person name="Smith J."/>
            <person name="Yandell M."/>
            <person name="Nelson C."/>
            <person name="Grigoriev I."/>
            <person name="Davis J."/>
        </authorList>
    </citation>
    <scope>NUCLEOTIDE SEQUENCE</scope>
    <source>
        <strain evidence="3">G11</strain>
    </source>
</reference>
<keyword evidence="4" id="KW-1185">Reference proteome</keyword>
<protein>
    <submittedName>
        <fullName evidence="3">Uncharacterized protein</fullName>
    </submittedName>
</protein>
<evidence type="ECO:0000313" key="3">
    <source>
        <dbReference type="EMBL" id="KAG0143294.1"/>
    </source>
</evidence>
<feature type="region of interest" description="Disordered" evidence="1">
    <location>
        <begin position="67"/>
        <end position="116"/>
    </location>
</feature>
<evidence type="ECO:0000256" key="2">
    <source>
        <dbReference type="SAM" id="SignalP"/>
    </source>
</evidence>
<name>A0A9P6NBY3_9BASI</name>